<keyword evidence="1" id="KW-0812">Transmembrane</keyword>
<dbReference type="AlphaFoldDB" id="A0A1A2T5W1"/>
<evidence type="ECO:0000256" key="1">
    <source>
        <dbReference type="SAM" id="Phobius"/>
    </source>
</evidence>
<feature type="transmembrane region" description="Helical" evidence="1">
    <location>
        <begin position="33"/>
        <end position="57"/>
    </location>
</feature>
<dbReference type="OrthoDB" id="4627762at2"/>
<sequence>MWLTVLILAGSVILEPVRLSLAVLLLGRRRPLLQLLVFLCGGLTIGSGVGLVVLFVLRSAPMVERVSVAQVQVAAGLAAVLVAATLATDSLRRKPVRRAGATTGFNGGGTVLLDRTPPHGLAKLAGRARVFLRGDSLRVAWVSGIGAALPSANYMAALAAILASHAGAVSQVQAVVAYNLVAFTVVEIPLVGYLLAPRRTRALMVALQTWLRSRTQRDIAALIAAGGVAMLALGLTGG</sequence>
<name>A0A1A2T5W1_MYCNT</name>
<evidence type="ECO:0008006" key="4">
    <source>
        <dbReference type="Google" id="ProtNLM"/>
    </source>
</evidence>
<accession>A0A1A2T5W1</accession>
<feature type="transmembrane region" description="Helical" evidence="1">
    <location>
        <begin position="217"/>
        <end position="235"/>
    </location>
</feature>
<keyword evidence="1" id="KW-1133">Transmembrane helix</keyword>
<reference evidence="2 3" key="1">
    <citation type="submission" date="2016-06" db="EMBL/GenBank/DDBJ databases">
        <authorList>
            <person name="Kjaerup R.B."/>
            <person name="Dalgaard T.S."/>
            <person name="Juul-Madsen H.R."/>
        </authorList>
    </citation>
    <scope>NUCLEOTIDE SEQUENCE [LARGE SCALE GENOMIC DNA]</scope>
    <source>
        <strain evidence="2 3">E152</strain>
    </source>
</reference>
<dbReference type="Proteomes" id="UP000092389">
    <property type="component" value="Unassembled WGS sequence"/>
</dbReference>
<comment type="caution">
    <text evidence="2">The sequence shown here is derived from an EMBL/GenBank/DDBJ whole genome shotgun (WGS) entry which is preliminary data.</text>
</comment>
<accession>A0A1A2SX11</accession>
<dbReference type="RefSeq" id="WP_067836488.1">
    <property type="nucleotide sequence ID" value="NZ_LZJP01000116.1"/>
</dbReference>
<feature type="transmembrane region" description="Helical" evidence="1">
    <location>
        <begin position="175"/>
        <end position="196"/>
    </location>
</feature>
<evidence type="ECO:0000313" key="3">
    <source>
        <dbReference type="Proteomes" id="UP000092389"/>
    </source>
</evidence>
<gene>
    <name evidence="2" type="ORF">A5683_06945</name>
</gene>
<feature type="transmembrane region" description="Helical" evidence="1">
    <location>
        <begin position="139"/>
        <end position="163"/>
    </location>
</feature>
<dbReference type="Pfam" id="PF11139">
    <property type="entry name" value="SfLAP"/>
    <property type="match status" value="1"/>
</dbReference>
<feature type="transmembrane region" description="Helical" evidence="1">
    <location>
        <begin position="69"/>
        <end position="88"/>
    </location>
</feature>
<organism evidence="2 3">
    <name type="scientific">Mycobacterium mantenii</name>
    <dbReference type="NCBI Taxonomy" id="560555"/>
    <lineage>
        <taxon>Bacteria</taxon>
        <taxon>Bacillati</taxon>
        <taxon>Actinomycetota</taxon>
        <taxon>Actinomycetes</taxon>
        <taxon>Mycobacteriales</taxon>
        <taxon>Mycobacteriaceae</taxon>
        <taxon>Mycobacterium</taxon>
        <taxon>Mycobacterium avium complex (MAC)</taxon>
    </lineage>
</organism>
<dbReference type="EMBL" id="LZJU01000165">
    <property type="protein sequence ID" value="OBH68753.1"/>
    <property type="molecule type" value="Genomic_DNA"/>
</dbReference>
<feature type="transmembrane region" description="Helical" evidence="1">
    <location>
        <begin position="6"/>
        <end position="26"/>
    </location>
</feature>
<proteinExistence type="predicted"/>
<evidence type="ECO:0000313" key="2">
    <source>
        <dbReference type="EMBL" id="OBH68753.1"/>
    </source>
</evidence>
<dbReference type="InterPro" id="IPR021315">
    <property type="entry name" value="Gap/Sap"/>
</dbReference>
<keyword evidence="1" id="KW-0472">Membrane</keyword>
<protein>
    <recommendedName>
        <fullName evidence="4">GAP family protein</fullName>
    </recommendedName>
</protein>